<evidence type="ECO:0000256" key="5">
    <source>
        <dbReference type="ARBA" id="ARBA00022519"/>
    </source>
</evidence>
<dbReference type="InterPro" id="IPR013525">
    <property type="entry name" value="ABC2_TM"/>
</dbReference>
<dbReference type="GO" id="GO:0140359">
    <property type="term" value="F:ABC-type transporter activity"/>
    <property type="evidence" value="ECO:0007669"/>
    <property type="project" value="InterPro"/>
</dbReference>
<evidence type="ECO:0000313" key="11">
    <source>
        <dbReference type="EMBL" id="XBM46841.1"/>
    </source>
</evidence>
<reference evidence="11" key="1">
    <citation type="submission" date="2024-05" db="EMBL/GenBank/DDBJ databases">
        <title>The Natural Products Discovery Center: Release of the First 8490 Sequenced Strains for Exploring Actinobacteria Biosynthetic Diversity.</title>
        <authorList>
            <person name="Kalkreuter E."/>
            <person name="Kautsar S.A."/>
            <person name="Yang D."/>
            <person name="Bader C.D."/>
            <person name="Teijaro C.N."/>
            <person name="Fluegel L."/>
            <person name="Davis C.M."/>
            <person name="Simpson J.R."/>
            <person name="Lauterbach L."/>
            <person name="Steele A.D."/>
            <person name="Gui C."/>
            <person name="Meng S."/>
            <person name="Li G."/>
            <person name="Viehrig K."/>
            <person name="Ye F."/>
            <person name="Su P."/>
            <person name="Kiefer A.F."/>
            <person name="Nichols A."/>
            <person name="Cepeda A.J."/>
            <person name="Yan W."/>
            <person name="Fan B."/>
            <person name="Jiang Y."/>
            <person name="Adhikari A."/>
            <person name="Zheng C.-J."/>
            <person name="Schuster L."/>
            <person name="Cowan T.M."/>
            <person name="Smanski M.J."/>
            <person name="Chevrette M.G."/>
            <person name="de Carvalho L.P.S."/>
            <person name="Shen B."/>
        </authorList>
    </citation>
    <scope>NUCLEOTIDE SEQUENCE</scope>
    <source>
        <strain evidence="11">NPDC080035</strain>
    </source>
</reference>
<dbReference type="GO" id="GO:0015920">
    <property type="term" value="P:lipopolysaccharide transport"/>
    <property type="evidence" value="ECO:0007669"/>
    <property type="project" value="TreeGrafter"/>
</dbReference>
<dbReference type="PANTHER" id="PTHR30413">
    <property type="entry name" value="INNER MEMBRANE TRANSPORT PERMEASE"/>
    <property type="match status" value="1"/>
</dbReference>
<keyword evidence="8 9" id="KW-0472">Membrane</keyword>
<dbReference type="RefSeq" id="WP_348786820.1">
    <property type="nucleotide sequence ID" value="NZ_CP157390.1"/>
</dbReference>
<comment type="subcellular location">
    <subcellularLocation>
        <location evidence="1">Cell inner membrane</location>
        <topology evidence="1">Multi-pass membrane protein</topology>
    </subcellularLocation>
    <subcellularLocation>
        <location evidence="9">Cell membrane</location>
        <topology evidence="9">Multi-pass membrane protein</topology>
    </subcellularLocation>
</comment>
<feature type="transmembrane region" description="Helical" evidence="9">
    <location>
        <begin position="110"/>
        <end position="139"/>
    </location>
</feature>
<feature type="transmembrane region" description="Helical" evidence="9">
    <location>
        <begin position="179"/>
        <end position="198"/>
    </location>
</feature>
<feature type="domain" description="ABC transmembrane type-2" evidence="10">
    <location>
        <begin position="31"/>
        <end position="270"/>
    </location>
</feature>
<keyword evidence="5" id="KW-0997">Cell inner membrane</keyword>
<proteinExistence type="inferred from homology"/>
<accession>A0AAU7G7B0</accession>
<evidence type="ECO:0000256" key="1">
    <source>
        <dbReference type="ARBA" id="ARBA00004429"/>
    </source>
</evidence>
<organism evidence="11">
    <name type="scientific">Leifsonia sp. NPDC080035</name>
    <dbReference type="NCBI Taxonomy" id="3143936"/>
    <lineage>
        <taxon>Bacteria</taxon>
        <taxon>Bacillati</taxon>
        <taxon>Actinomycetota</taxon>
        <taxon>Actinomycetes</taxon>
        <taxon>Micrococcales</taxon>
        <taxon>Microbacteriaceae</taxon>
        <taxon>Leifsonia</taxon>
    </lineage>
</organism>
<dbReference type="AlphaFoldDB" id="A0AAU7G7B0"/>
<feature type="transmembrane region" description="Helical" evidence="9">
    <location>
        <begin position="70"/>
        <end position="98"/>
    </location>
</feature>
<comment type="similarity">
    <text evidence="2 9">Belongs to the ABC-2 integral membrane protein family.</text>
</comment>
<dbReference type="PANTHER" id="PTHR30413:SF8">
    <property type="entry name" value="TRANSPORT PERMEASE PROTEIN"/>
    <property type="match status" value="1"/>
</dbReference>
<protein>
    <recommendedName>
        <fullName evidence="9">Transport permease protein</fullName>
    </recommendedName>
</protein>
<name>A0AAU7G7B0_9MICO</name>
<evidence type="ECO:0000256" key="2">
    <source>
        <dbReference type="ARBA" id="ARBA00007783"/>
    </source>
</evidence>
<evidence type="ECO:0000256" key="6">
    <source>
        <dbReference type="ARBA" id="ARBA00022692"/>
    </source>
</evidence>
<evidence type="ECO:0000256" key="4">
    <source>
        <dbReference type="ARBA" id="ARBA00022475"/>
    </source>
</evidence>
<keyword evidence="4 9" id="KW-1003">Cell membrane</keyword>
<feature type="transmembrane region" description="Helical" evidence="9">
    <location>
        <begin position="34"/>
        <end position="58"/>
    </location>
</feature>
<dbReference type="EMBL" id="CP157390">
    <property type="protein sequence ID" value="XBM46841.1"/>
    <property type="molecule type" value="Genomic_DNA"/>
</dbReference>
<evidence type="ECO:0000259" key="10">
    <source>
        <dbReference type="PROSITE" id="PS51012"/>
    </source>
</evidence>
<feature type="transmembrane region" description="Helical" evidence="9">
    <location>
        <begin position="246"/>
        <end position="268"/>
    </location>
</feature>
<dbReference type="InterPro" id="IPR047817">
    <property type="entry name" value="ABC2_TM_bact-type"/>
</dbReference>
<gene>
    <name evidence="11" type="ORF">AAME72_12185</name>
</gene>
<feature type="transmembrane region" description="Helical" evidence="9">
    <location>
        <begin position="145"/>
        <end position="167"/>
    </location>
</feature>
<keyword evidence="3 9" id="KW-0813">Transport</keyword>
<evidence type="ECO:0000256" key="9">
    <source>
        <dbReference type="RuleBase" id="RU361157"/>
    </source>
</evidence>
<dbReference type="PROSITE" id="PS51012">
    <property type="entry name" value="ABC_TM2"/>
    <property type="match status" value="1"/>
</dbReference>
<evidence type="ECO:0000256" key="8">
    <source>
        <dbReference type="ARBA" id="ARBA00023136"/>
    </source>
</evidence>
<evidence type="ECO:0000256" key="7">
    <source>
        <dbReference type="ARBA" id="ARBA00022989"/>
    </source>
</evidence>
<dbReference type="Pfam" id="PF01061">
    <property type="entry name" value="ABC2_membrane"/>
    <property type="match status" value="1"/>
</dbReference>
<dbReference type="GO" id="GO:0005886">
    <property type="term" value="C:plasma membrane"/>
    <property type="evidence" value="ECO:0007669"/>
    <property type="project" value="UniProtKB-SubCell"/>
</dbReference>
<sequence>MSYIKEVLGARELLSNLVLREVRGQYKRTIFGRLWSLVSPLASMLVYTFVFSFVFRVAPPKGDPSGLDFYALWLLCGLLPWTFFSTAVSTGMGSLVANAGLITKVYFPRLVLPVSTVFSVAYNWLFEMAILIIALLVVGGFVWPWLPLVVLAMLVLAVFATGVALLLSIANVYFRDTQYLLTIVLQFWMYMTPIVYPIKLVADQSEKIGGLLGTPITVLDIYELNPMLHFVGVFRSLLYDNTWPTVPDTVACLVWAILALAIGGWVFARKEKRLAELL</sequence>
<keyword evidence="7 9" id="KW-1133">Transmembrane helix</keyword>
<keyword evidence="6 9" id="KW-0812">Transmembrane</keyword>
<evidence type="ECO:0000256" key="3">
    <source>
        <dbReference type="ARBA" id="ARBA00022448"/>
    </source>
</evidence>